<dbReference type="EMBL" id="AY177757">
    <property type="protein sequence ID" value="AAO19442.1"/>
    <property type="molecule type" value="Genomic_DNA"/>
</dbReference>
<dbReference type="InterPro" id="IPR012334">
    <property type="entry name" value="Pectin_lyas_fold"/>
</dbReference>
<dbReference type="InterPro" id="IPR002202">
    <property type="entry name" value="HMG_CoA_Rdtase"/>
</dbReference>
<feature type="domain" description="Filamentous haemagglutinin FhaB/tRNA nuclease CdiA-like TPS" evidence="1">
    <location>
        <begin position="48"/>
        <end position="161"/>
    </location>
</feature>
<dbReference type="PROSITE" id="PS50065">
    <property type="entry name" value="HMG_COA_REDUCTASE_4"/>
    <property type="match status" value="1"/>
</dbReference>
<dbReference type="InterPro" id="IPR008638">
    <property type="entry name" value="FhaB/CdiA-like_TPS"/>
</dbReference>
<protein>
    <submittedName>
        <fullName evidence="2">BpaA</fullName>
    </submittedName>
</protein>
<evidence type="ECO:0000259" key="1">
    <source>
        <dbReference type="SMART" id="SM00912"/>
    </source>
</evidence>
<name>Q6Y660_BURPE</name>
<evidence type="ECO:0000313" key="2">
    <source>
        <dbReference type="EMBL" id="AAO19442.1"/>
    </source>
</evidence>
<dbReference type="PANTHER" id="PTHR12338">
    <property type="entry name" value="AUTOTRANSPORTER"/>
    <property type="match status" value="1"/>
</dbReference>
<dbReference type="SUPFAM" id="SSF51126">
    <property type="entry name" value="Pectin lyase-like"/>
    <property type="match status" value="1"/>
</dbReference>
<dbReference type="RefSeq" id="WP_020849944.1">
    <property type="nucleotide sequence ID" value="NZ_CP009210.1"/>
</dbReference>
<sequence length="5431" mass="530081">MKNATARRLYIKKSRMMKSNTLHIKPLVFHVATALAALQGGFLFSSVAWAAPTGSQVVAGSASIGVSGATTIVNQGSNRAIINWKNFNVGSGETVRFIAPNTASATLNRVVGSLPSSINGLVQGNGRVFLINPNGILVGQGGAINVQGGFVASTGNISDSAFMQGGAMVLSGDKGQIQVLGTISASGGDITLIAPAVAVGAGATLTAGTKINLVAADQVMLSNGNITVMPGSGENGTVNVAGTLKAAKVMLAAVNDNLGALAINTTGMIQATGTATNPDGSIQIVASGGGNVQVGGTLQAQNAGGVGGTVQVSGQNVSVGPAQINVAGTQGGTVTLTADPFAGTAMIGNSTVNASGTAGTGGMVQMSGHNVYARQAQINVSGTQGGTATFTADPNLGTVMIGGSYGPDGTYTAGDSSVNASGTSGNGGHIDVTGYHTALMGNTLLNANGTAGGGRIRVGGDMHGQGTDIANATDTYVDSGVNLNANGTQGNASGGKVVVWANDTTNYYGSLTATGSGGGQGGTAEVSGHLLLNFRGKDDLLGGSNGGIAGTLLLDPSDLTIDAAGAGTSTGFTGAPTVPGGTGPIFTANASHISWQDIVTALGSGNVLINTNTGGGGAGNITIAQGYTYNSGNQLTLEAFNNLTVNAGAAITNTGNGSLTLAAQKNMAINANLTMTGGQIWLQAGAGLAINTGQLSAGPGSSLILVGNVNPYTFAPGTWLGNSTAGASTLISNTSTNPGLGADQVTFNSGTATPVILQGGSVYAISGNAGGLSNFLPGNVVVEYGTGNTGFGTLGILGFGNMNVQRWNPATSAVVPDVALLPTANSGAGIVYFSAGGTLTVPTSLSAPNGASVVLGTITGNIILQGNAYTGGPTGQLVIFAGRGGYATIDGGGNAYANQGAIQFAGTAPTVLTGWDVYLSSGCNTAANCASSDRTVFNPSVVLVQPNNGSNQFQNFVIEGFQNMVVQDVRGATQPILASSAIREVSADNLTVTQNLIVGSGGTLQLITGALYGTWNNASNYSSYAGALTFTQPDTILQGDYVYLWSSTGAATAGTIPTGSQATWQGSVAATEAQLPNQGRVSFDTPTNQVQLRPARTDNTFSNLDFRGFNDTRFDLLQNGSNTAVLNTLGISNGNFIDYASGNIVLPQGYGATGVVQTLSQTGGGALDIRAGYDFATGESDLFGELKVLASQPLWSLGNTNNNVIWSGLGYNTAAGTVGRIDFAGGATGGATPSAADSGDDLPTSGSPIILQAPTSGKFSAFNVQGFGNVSLYGVSSATTPGSLSWSGGVLNGFNQAFAFGTTGSAYVYASNNLNLFNQNFQMGNVSATSGVQVDWRAGYNLWNYDTAVKHGKLTFMDPATLAARTNLASFQPGGADQYLLDNNQGNDPGSANDLTNLQWDWTTGGINYVPMSSNFQLLAFRNVTVQTARDLPIVLNGAPVYIAPNNLTSVPAIEGDVVIVPNMYVNSNDGTNAYTIVANSLNTQGVLGANSGVSATVSGNDFTKSFSYILNLLHNPVLADGVTPGNTSSVVNVSADTSSSVNSPFQEEWVNLGLQQVLAGNLTVNSRGMIDVYAWGNTTDTSNITIRSQGDIGVGADFTRTGAGNLSLQADANLNNIFSGYAAINPIYTGSNTDPHGYDTAGADGKGAVFGYGGSQVLTPRYGYLITSNANQTVPAGYLFYTLAGTPLPAGSAVTAGEALIEPGNVPGGFTAQTTATGQQVFAIYAYTPGTGGQSFFNGYGFNYASLGTGTAVNGVAPQALTVDAGLVTNAAGQANPIGTVVTGNTGSQGLGLSGQFYVGAPGTSYGNTGQVTPLAWTMLAAGPRSLTTGTGNIDIRSGDQYQNTWWNHLSGDIADMRLGANQVANQGLNNPVGAATWFKLTTTSGSVAVAGYRDITVTDAGGINPSAGTAPVSLVANRDLDILGAGLSRATMGSLLTLGAGNMIVTAPGAVISADQLQLIVGNGANIMTSVNSLSGEIIAPAANPTGVLVVNSAASDNGITLGGDTPTGVMSVTNGKTINISSGFTNGMLAAFTFGPNGLIWPAPAPYGSTTTSPLHPVGLSVQSAGATLAGSINVGTTAGDINVNAPILVNNSPGITTGEINLKAAGNLNINNPITDSIAAPNGNIFLQAVAGNITHSGPQGGNTVSGNNLTMIAGGSIGTSAAGGAIDTNVNAALFQSGGGVYIYQSGPLALTTAGTANGTANITDSQNTLTVGNYPAGTAPQTTMTPAITNNVYVNGLASAVGITDTGSNGITLNAIGATSDVVAAAHTYTPNGAITVNAGRNIVDTPEETNYGDIGIGTDTPTSNRLAFSAGGTLMLNAVNTIGGDGTTTPNPLDVYFGNLTANASGTQARSGVYLTALDTNASGTGVVIGGGVTSAKNIDITARASTTAGSGSLNVASAMTTANGGYIRLAADRNVNVNAAVSANTTGNVVLAAGLSGTGNINQSSSGTLTSGSGEINANAAGNINWNADATTTGNILAQSGQAMTYGGNGTLNAASVALTSGTTIGTAAAAVQTNTGNLAVVNGGDAYVNNAGAVTLAGQSSNNAGINVSTTNGTITVGKVNVATVVTPSTGNAVGWDNNPNGTPLAAGANLTGVNANGSGNVVLTANGTSSNVLINQSVTSGSGAITATADTNVVFNNGVVQTGTGATGIVNLNATNGQVIDNEAASKPVVIGNTLNATAANGIGTVATGPGVAGDLATQIGTLNAVITGTGNAVVQNNGALNVMGSVGTNTLNVGATGAITVSGPIAATGGTVDLTSGMSAMGSTVLANNTGGVTLASDVTAGTLSINSAGLVQQTAGSIVDKTLQVSTTRYTTGNSATLSNDSTTLTENGSTVAGNYTITTQGTLNQTGTTTVGGNLTESGQTGGTVNGTVTVGGNYSGVNTYGPGGNITAAGSNSWTNANASTTGVVVATGAGPDFDLASANLGSGNNITVDLRSKNSTVSGATDAILLNGSSNNELGTVTLNTANAKVAVTTTTQDYNLVQTAPVNVASLTVNAVAGTNANAGLQNNGLGVINGINYGTHDNALNGGQGSRIALQSSGNSIGAITIGNVDVAGVSSSGNITINNVMAANGLQVTSTAGSIQNGTGTSIVAPTLALSALNGIGTAANPINYDTATVMTATGVPGVLSTTVTGTTGNTFVSASGPVQLGGMVNTIGFTCNSSSSNVCNPATTSTGTNVTKTLAGNGSGLGNITLTAGGAVTTGSTVTTNGGNIDISNSNGNITLSNAVTAASKGNIELTSAANLLVNANVNSAAGEINAQAMNNVALGANVSTAGNVFIQAATQAITQSAGTVSGKGVVLTAGTTIGTATNTIQLNSSQLALQSPGSAYATEAGPTTVAGQTTANGKLYVATTNGNLTVGSVSLTPTITGNAPGATLTGLNANGSGTIEAQANGGDLNVNAAMVSGTGEINAKSTGGNVALGANITTAGNAFVEGNQAITYTAGTITAKGAVLTSDNGSIGASGVGTVQTAVNTLGVNSAGDAFVNNAGAMTVAAESANNGSLNLSTTNGTITVGSVALTPTIAANAAGLILAGVSANGTGDANLSANGAGANILVTQSVTSGSGAINAIAANNVTFNNGVMQTGTGASGIVTITATAGQIVNNESPAIAVVTGNTLNATAANGIGTAAAGSGAAGDLGTQVSNLDAVITGTGNAVIQNNGALNVAGSVGANMLSVGATDAITVSGPINAAGGTVNLTSGMAALGSTALSNNAGGVTLASDVTTNALSISSSGLVKQTSGSLTDTITRVDTTRFTTGNSATLSNNATTITEAGSTVAGNYTINTQGTLNQTGATTVGGNLTESGETGGTVNGTVNVGGNYDGVNNTAGGGSITAGGSSSAINNNAAATGVVTATGQGPDFDLSSVNLSGTTLSNVTVNLRAISANVTGATDAVLLNTGNNALGSVTITTANAPVTVTTGLHDFNLVQTAAVTLPTTTSLTVNAVAGASTPAQMQNNGLGTISGINYNAHDNTLNGGQGSRIVLNNPANTFAGITINNADAANVATSGNLQLGAITVANSMVATSVNGSVTQKATVPAILASALALNAATGIGATNAPIRYDTATAIAAGDTPVLATSESGAGSTSVSTTGAVQLGGAINEVGFDSSTSNVNGAPGTGTYIAPTLVSNTATTGELNLLSNGTATLASNVATTGNAFIQAAAGNIVQTGGTVSANGAVLTANAGGIGSIGAPIAMNVGTVGLSAQGDIYAVNAGPLTMGAVTSSNGAVNVSTTNGTLTVGAVNLLPKLAGNAVGLTQIGVNANGNGAVNLTAGGAGSDLLINQSVISGAGAITGTADSNITFNNGAVQTTTSPTGVVTLTATNGQVIDNEAPSSAVVTSNTLNVAAASGIGAAASAPGVAGDLATQVGNLAVTITGTGNAVVQNNGALNVSGSVGSNTMQVGSTGAITVAGPIQSGPTIAYGGTLDLTSGMTSLGSTGLSNNKGGVTLASNITVGTLSINSSGLVQQTAGLISDNTLSIDTTCFTTGNSASLTNGSTGMTDAGSNVAGNYTISTQGSLDQTGTTTVGGNLTETGYTGGTVNGTVKVGGNYDGVNNYGPNGSVTAGGSNSATNANAASTGVVVASGSGPDFDLSSVTLTSGQNVTVDLRSTTVSGVGGATDAVLLNAGANTLGTVTVNTAKAPVTLTKTTTDYNLVQTSALDVGNVTVNAVAGANTAASLQNNTLGTIAGSNYDVHNNALNGGQGSRIVLDNTGNTLGNITINNGDAANVASSGSLQLNAITVANSMVATSQNGTITQVAGAPAIKAGALALNAATGIGASNAPLEYDSAAAVAAGKTPILATSESGNGSTAVATTGAVQLGGTINEVGFDLTNSNLSGATGTGTMFTATAVNNSADTGEINLLSNGWATLAGDVTTSGNAFIQATSGNIVQTAGTLRAADAVLTALGGSIGSAGGAIATNVQTLGMDSQGSAYAVNSGALNLGAMTTSNGTVNVTTQNGPLTVTSINVTPSIGGNAIGLMQNGVSANGSGNVVLQANGGDLNLNAAVTSGGGEVNARSTAGDVLLAANVTTTGNAFVEAANNVTQTNGTLAASGAVLTADKGSIGSASQVINTAVNRLGVTANQGSAYVSNAGAMTAAGTTQNDMVLSTGNGQLTVGAVALNPAVTNNAVGIAQTGITTGGDLSLLAAPTTNGTLQIDQPVNVGGAMIGVGGRDVNVNSNVTANGAITFVADATSGPNAGPGWFRNTGNITSNGAGVAIYAVAGGKAPLGYSTTANNQVILGTVSGVPSADAPASRWSSPYGSSSYIPRYFVGNGLFYKASLTAAAPVTEPIGSNPVTVPGPPNPPVTPAAGPSVPVTGVVLTSLPVSPSSGTAQLQYGGAFTVDLTTMFDGSAPWQPDQTAMPYARATFDASLPINGNYAPPRFTFGMPVLGPVMSCTGDEDRAHRYQQYACIRPLSISAR</sequence>
<dbReference type="GO" id="GO:0015936">
    <property type="term" value="P:coenzyme A metabolic process"/>
    <property type="evidence" value="ECO:0007669"/>
    <property type="project" value="InterPro"/>
</dbReference>
<dbReference type="InterPro" id="IPR011050">
    <property type="entry name" value="Pectin_lyase_fold/virulence"/>
</dbReference>
<dbReference type="GO" id="GO:0004420">
    <property type="term" value="F:hydroxymethylglutaryl-CoA reductase (NADPH) activity"/>
    <property type="evidence" value="ECO:0007669"/>
    <property type="project" value="InterPro"/>
</dbReference>
<organism evidence="2">
    <name type="scientific">Burkholderia pseudomallei</name>
    <name type="common">Pseudomonas pseudomallei</name>
    <dbReference type="NCBI Taxonomy" id="28450"/>
    <lineage>
        <taxon>Bacteria</taxon>
        <taxon>Pseudomonadati</taxon>
        <taxon>Pseudomonadota</taxon>
        <taxon>Betaproteobacteria</taxon>
        <taxon>Burkholderiales</taxon>
        <taxon>Burkholderiaceae</taxon>
        <taxon>Burkholderia</taxon>
        <taxon>pseudomallei group</taxon>
    </lineage>
</organism>
<proteinExistence type="predicted"/>
<gene>
    <name evidence="2" type="primary">bpaA</name>
</gene>
<dbReference type="PANTHER" id="PTHR12338:SF5">
    <property type="entry name" value="ANTIGEN 43-RELATED"/>
    <property type="match status" value="1"/>
</dbReference>
<reference evidence="2" key="1">
    <citation type="journal article" date="2004" name="Mol. Genet. Genomics">
        <title>Identification of a novel two-partner secretion system from Burkholderia pseudomallei.</title>
        <authorList>
            <person name="Brown N.F."/>
            <person name="Logue C.A."/>
            <person name="Boddey J.A."/>
            <person name="Scott R."/>
            <person name="Hirst R.G."/>
            <person name="Beacham I.R."/>
        </authorList>
    </citation>
    <scope>NUCLEOTIDE SEQUENCE</scope>
    <source>
        <strain evidence="2">08</strain>
    </source>
</reference>
<dbReference type="Gene3D" id="2.160.20.10">
    <property type="entry name" value="Single-stranded right-handed beta-helix, Pectin lyase-like"/>
    <property type="match status" value="2"/>
</dbReference>
<dbReference type="SMART" id="SM00912">
    <property type="entry name" value="Haemagg_act"/>
    <property type="match status" value="1"/>
</dbReference>
<accession>Q6Y660</accession>
<dbReference type="InterPro" id="IPR050909">
    <property type="entry name" value="Bact_Autotransporter_VF"/>
</dbReference>